<dbReference type="Proteomes" id="UP000013232">
    <property type="component" value="Unassembled WGS sequence"/>
</dbReference>
<evidence type="ECO:0000256" key="1">
    <source>
        <dbReference type="SAM" id="MobiDB-lite"/>
    </source>
</evidence>
<dbReference type="EMBL" id="AMXE01000152">
    <property type="protein sequence ID" value="ENO83606.1"/>
    <property type="molecule type" value="Genomic_DNA"/>
</dbReference>
<reference evidence="2 3" key="1">
    <citation type="submission" date="2012-09" db="EMBL/GenBank/DDBJ databases">
        <title>Draft Genome Sequences of 6 Strains from Genus Thauera.</title>
        <authorList>
            <person name="Liu B."/>
            <person name="Shapleigh J.P."/>
            <person name="Frostegard A.H."/>
        </authorList>
    </citation>
    <scope>NUCLEOTIDE SEQUENCE [LARGE SCALE GENOMIC DNA]</scope>
    <source>
        <strain evidence="3">47Lol / DSM 12138</strain>
    </source>
</reference>
<sequence>MISVSLVLFELAAKLDEEGSVPQIITARDAIFREISKEQFKDAQTILAEMGRQESFDKPIDDYLARQSAQSKKKSSTKASQASGQDSMFPARPAKRPGVVTCNTRCINGDCWRTYDDGSKLCFQASSQWKWDEGGC</sequence>
<comment type="caution">
    <text evidence="2">The sequence shown here is derived from an EMBL/GenBank/DDBJ whole genome shotgun (WGS) entry which is preliminary data.</text>
</comment>
<organism evidence="2 3">
    <name type="scientific">Thauera linaloolentis (strain DSM 12138 / JCM 21573 / CCUG 41526 / CIP 105981 / IAM 15112 / NBRC 102519 / 47Lol)</name>
    <dbReference type="NCBI Taxonomy" id="1123367"/>
    <lineage>
        <taxon>Bacteria</taxon>
        <taxon>Pseudomonadati</taxon>
        <taxon>Pseudomonadota</taxon>
        <taxon>Betaproteobacteria</taxon>
        <taxon>Rhodocyclales</taxon>
        <taxon>Zoogloeaceae</taxon>
        <taxon>Thauera</taxon>
    </lineage>
</organism>
<protein>
    <submittedName>
        <fullName evidence="2">Uncharacterized protein</fullName>
    </submittedName>
</protein>
<gene>
    <name evidence="2" type="ORF">C666_18675</name>
</gene>
<proteinExistence type="predicted"/>
<evidence type="ECO:0000313" key="3">
    <source>
        <dbReference type="Proteomes" id="UP000013232"/>
    </source>
</evidence>
<dbReference type="OrthoDB" id="8587079at2"/>
<dbReference type="AlphaFoldDB" id="N6XPI5"/>
<feature type="region of interest" description="Disordered" evidence="1">
    <location>
        <begin position="66"/>
        <end position="95"/>
    </location>
</feature>
<dbReference type="STRING" id="1123367.GCA_000621305_03792"/>
<evidence type="ECO:0000313" key="2">
    <source>
        <dbReference type="EMBL" id="ENO83606.1"/>
    </source>
</evidence>
<keyword evidence="3" id="KW-1185">Reference proteome</keyword>
<dbReference type="RefSeq" id="WP_004348523.1">
    <property type="nucleotide sequence ID" value="NZ_AMXE01000152.1"/>
</dbReference>
<accession>N6XPI5</accession>
<name>N6XPI5_THAL4</name>